<comment type="subcellular location">
    <subcellularLocation>
        <location evidence="1 8">Cell membrane</location>
        <topology evidence="1 8">Multi-pass membrane protein</topology>
    </subcellularLocation>
</comment>
<comment type="similarity">
    <text evidence="2">Belongs to the binding-protein-dependent transport system permease family. CysTW subfamily.</text>
</comment>
<evidence type="ECO:0000256" key="1">
    <source>
        <dbReference type="ARBA" id="ARBA00004651"/>
    </source>
</evidence>
<keyword evidence="6 8" id="KW-1133">Transmembrane helix</keyword>
<evidence type="ECO:0000256" key="2">
    <source>
        <dbReference type="ARBA" id="ARBA00007069"/>
    </source>
</evidence>
<organism evidence="10 11">
    <name type="scientific">Clostridium frigidicarnis</name>
    <dbReference type="NCBI Taxonomy" id="84698"/>
    <lineage>
        <taxon>Bacteria</taxon>
        <taxon>Bacillati</taxon>
        <taxon>Bacillota</taxon>
        <taxon>Clostridia</taxon>
        <taxon>Eubacteriales</taxon>
        <taxon>Clostridiaceae</taxon>
        <taxon>Clostridium</taxon>
    </lineage>
</organism>
<name>A0A1I1A301_9CLOT</name>
<dbReference type="PROSITE" id="PS50928">
    <property type="entry name" value="ABC_TM1"/>
    <property type="match status" value="1"/>
</dbReference>
<evidence type="ECO:0000313" key="10">
    <source>
        <dbReference type="EMBL" id="SFB32341.1"/>
    </source>
</evidence>
<dbReference type="AlphaFoldDB" id="A0A1I1A301"/>
<keyword evidence="11" id="KW-1185">Reference proteome</keyword>
<feature type="transmembrane region" description="Helical" evidence="8">
    <location>
        <begin position="149"/>
        <end position="171"/>
    </location>
</feature>
<keyword evidence="4" id="KW-1003">Cell membrane</keyword>
<keyword evidence="7 8" id="KW-0472">Membrane</keyword>
<feature type="transmembrane region" description="Helical" evidence="8">
    <location>
        <begin position="20"/>
        <end position="42"/>
    </location>
</feature>
<evidence type="ECO:0000256" key="8">
    <source>
        <dbReference type="RuleBase" id="RU363032"/>
    </source>
</evidence>
<dbReference type="Proteomes" id="UP000198619">
    <property type="component" value="Unassembled WGS sequence"/>
</dbReference>
<keyword evidence="5 8" id="KW-0812">Transmembrane</keyword>
<dbReference type="InterPro" id="IPR035906">
    <property type="entry name" value="MetI-like_sf"/>
</dbReference>
<dbReference type="Gene3D" id="1.10.3720.10">
    <property type="entry name" value="MetI-like"/>
    <property type="match status" value="1"/>
</dbReference>
<evidence type="ECO:0000259" key="9">
    <source>
        <dbReference type="PROSITE" id="PS50928"/>
    </source>
</evidence>
<dbReference type="InterPro" id="IPR000515">
    <property type="entry name" value="MetI-like"/>
</dbReference>
<dbReference type="GO" id="GO:0005886">
    <property type="term" value="C:plasma membrane"/>
    <property type="evidence" value="ECO:0007669"/>
    <property type="project" value="UniProtKB-SubCell"/>
</dbReference>
<evidence type="ECO:0000256" key="4">
    <source>
        <dbReference type="ARBA" id="ARBA00022475"/>
    </source>
</evidence>
<accession>A0A1I1A301</accession>
<sequence>MINFFTAFQNLIYPELLNTLNMVIQSTIYSILLGVIPAIVLVVTSSDGLRPNKFIYSTLDFIVNTLRSFPFIILLVALLPLTRLLIGTTIGPTAAIIPLSIGAAPFTARVIETALLDIDKGVIDAAKSFGCSDFQIIFRIMFKEALPSIILGITLTVISIVGYSAMAGVIGGKGLGDLALQYGYYRFQTDILIYTVIVLIIVVQVFQTIGNLVYKLVNK</sequence>
<dbReference type="GO" id="GO:0048473">
    <property type="term" value="P:D-methionine transmembrane transport"/>
    <property type="evidence" value="ECO:0007669"/>
    <property type="project" value="TreeGrafter"/>
</dbReference>
<dbReference type="Pfam" id="PF00528">
    <property type="entry name" value="BPD_transp_1"/>
    <property type="match status" value="1"/>
</dbReference>
<feature type="transmembrane region" description="Helical" evidence="8">
    <location>
        <begin position="191"/>
        <end position="214"/>
    </location>
</feature>
<dbReference type="STRING" id="84698.SAMN04488528_102925"/>
<dbReference type="PANTHER" id="PTHR30450:SF1">
    <property type="entry name" value="D-METHIONINE TRANSPORT SYSTEM PERMEASE PROTEIN METI-RELATED"/>
    <property type="match status" value="1"/>
</dbReference>
<feature type="domain" description="ABC transmembrane type-1" evidence="9">
    <location>
        <begin position="16"/>
        <end position="210"/>
    </location>
</feature>
<dbReference type="PANTHER" id="PTHR30450">
    <property type="entry name" value="ABC TRANSPORTER PERMEASE"/>
    <property type="match status" value="1"/>
</dbReference>
<dbReference type="EMBL" id="FOKI01000029">
    <property type="protein sequence ID" value="SFB32341.1"/>
    <property type="molecule type" value="Genomic_DNA"/>
</dbReference>
<evidence type="ECO:0000313" key="11">
    <source>
        <dbReference type="Proteomes" id="UP000198619"/>
    </source>
</evidence>
<dbReference type="RefSeq" id="WP_090042462.1">
    <property type="nucleotide sequence ID" value="NZ_FOKI01000029.1"/>
</dbReference>
<dbReference type="CDD" id="cd06261">
    <property type="entry name" value="TM_PBP2"/>
    <property type="match status" value="1"/>
</dbReference>
<dbReference type="SUPFAM" id="SSF161098">
    <property type="entry name" value="MetI-like"/>
    <property type="match status" value="1"/>
</dbReference>
<feature type="transmembrane region" description="Helical" evidence="8">
    <location>
        <begin position="54"/>
        <end position="78"/>
    </location>
</feature>
<evidence type="ECO:0000256" key="6">
    <source>
        <dbReference type="ARBA" id="ARBA00022989"/>
    </source>
</evidence>
<dbReference type="InterPro" id="IPR051322">
    <property type="entry name" value="AA_ABC_Transporter_Permease"/>
</dbReference>
<dbReference type="FunFam" id="1.10.3720.10:FF:000002">
    <property type="entry name" value="D-methionine ABC transporter permease MetI"/>
    <property type="match status" value="1"/>
</dbReference>
<reference evidence="10 11" key="1">
    <citation type="submission" date="2016-10" db="EMBL/GenBank/DDBJ databases">
        <authorList>
            <person name="de Groot N.N."/>
        </authorList>
    </citation>
    <scope>NUCLEOTIDE SEQUENCE [LARGE SCALE GENOMIC DNA]</scope>
    <source>
        <strain evidence="10 11">DSM 12271</strain>
    </source>
</reference>
<proteinExistence type="inferred from homology"/>
<keyword evidence="3 8" id="KW-0813">Transport</keyword>
<evidence type="ECO:0000256" key="3">
    <source>
        <dbReference type="ARBA" id="ARBA00022448"/>
    </source>
</evidence>
<evidence type="ECO:0000256" key="5">
    <source>
        <dbReference type="ARBA" id="ARBA00022692"/>
    </source>
</evidence>
<dbReference type="OrthoDB" id="9793490at2"/>
<gene>
    <name evidence="10" type="ORF">SAMN04488528_102925</name>
</gene>
<evidence type="ECO:0000256" key="7">
    <source>
        <dbReference type="ARBA" id="ARBA00023136"/>
    </source>
</evidence>
<protein>
    <submittedName>
        <fullName evidence="10">D-methionine transport system permease protein</fullName>
    </submittedName>
</protein>